<evidence type="ECO:0000256" key="4">
    <source>
        <dbReference type="SAM" id="SignalP"/>
    </source>
</evidence>
<dbReference type="EMBL" id="WWCK01000007">
    <property type="protein sequence ID" value="MYM69815.1"/>
    <property type="molecule type" value="Genomic_DNA"/>
</dbReference>
<dbReference type="SUPFAM" id="SSF53822">
    <property type="entry name" value="Periplasmic binding protein-like I"/>
    <property type="match status" value="1"/>
</dbReference>
<evidence type="ECO:0000256" key="1">
    <source>
        <dbReference type="ARBA" id="ARBA00004196"/>
    </source>
</evidence>
<dbReference type="GO" id="GO:0030313">
    <property type="term" value="C:cell envelope"/>
    <property type="evidence" value="ECO:0007669"/>
    <property type="project" value="UniProtKB-SubCell"/>
</dbReference>
<dbReference type="PANTHER" id="PTHR46847:SF1">
    <property type="entry name" value="D-ALLOSE-BINDING PERIPLASMIC PROTEIN-RELATED"/>
    <property type="match status" value="1"/>
</dbReference>
<accession>A0A7X4GVA5</accession>
<gene>
    <name evidence="6" type="primary">torT</name>
    <name evidence="6" type="ORF">GTP45_23645</name>
</gene>
<feature type="signal peptide" evidence="4">
    <location>
        <begin position="1"/>
        <end position="23"/>
    </location>
</feature>
<name>A0A7X4GVA5_9BURK</name>
<comment type="similarity">
    <text evidence="2">Belongs to the bacterial solute-binding protein 2 family.</text>
</comment>
<dbReference type="InterPro" id="IPR028082">
    <property type="entry name" value="Peripla_BP_I"/>
</dbReference>
<dbReference type="GO" id="GO:0030246">
    <property type="term" value="F:carbohydrate binding"/>
    <property type="evidence" value="ECO:0007669"/>
    <property type="project" value="UniProtKB-ARBA"/>
</dbReference>
<dbReference type="Gene3D" id="3.40.50.2300">
    <property type="match status" value="2"/>
</dbReference>
<evidence type="ECO:0000256" key="2">
    <source>
        <dbReference type="ARBA" id="ARBA00007639"/>
    </source>
</evidence>
<dbReference type="CDD" id="cd06306">
    <property type="entry name" value="PBP1_TorT-like"/>
    <property type="match status" value="1"/>
</dbReference>
<evidence type="ECO:0000256" key="3">
    <source>
        <dbReference type="ARBA" id="ARBA00022729"/>
    </source>
</evidence>
<dbReference type="AlphaFoldDB" id="A0A7X4GVA5"/>
<dbReference type="InterPro" id="IPR025997">
    <property type="entry name" value="SBP_2_dom"/>
</dbReference>
<keyword evidence="7" id="KW-1185">Reference proteome</keyword>
<evidence type="ECO:0000259" key="5">
    <source>
        <dbReference type="Pfam" id="PF13407"/>
    </source>
</evidence>
<dbReference type="Proteomes" id="UP000450012">
    <property type="component" value="Unassembled WGS sequence"/>
</dbReference>
<reference evidence="6 7" key="1">
    <citation type="submission" date="2019-12" db="EMBL/GenBank/DDBJ databases">
        <title>Novel species isolated from a subtropical stream in China.</title>
        <authorList>
            <person name="Lu H."/>
        </authorList>
    </citation>
    <scope>NUCLEOTIDE SEQUENCE [LARGE SCALE GENOMIC DNA]</scope>
    <source>
        <strain evidence="6 7">FT55W</strain>
    </source>
</reference>
<dbReference type="NCBIfam" id="NF008185">
    <property type="entry name" value="PRK10936.1"/>
    <property type="match status" value="1"/>
</dbReference>
<comment type="subcellular location">
    <subcellularLocation>
        <location evidence="1">Cell envelope</location>
    </subcellularLocation>
</comment>
<feature type="chain" id="PRO_5031324246" evidence="4">
    <location>
        <begin position="24"/>
        <end position="377"/>
    </location>
</feature>
<feature type="domain" description="Periplasmic binding protein" evidence="5">
    <location>
        <begin position="72"/>
        <end position="332"/>
    </location>
</feature>
<protein>
    <submittedName>
        <fullName evidence="6">TMAO reductase system periplasmic protein TorT</fullName>
    </submittedName>
</protein>
<dbReference type="PANTHER" id="PTHR46847">
    <property type="entry name" value="D-ALLOSE-BINDING PERIPLASMIC PROTEIN-RELATED"/>
    <property type="match status" value="1"/>
</dbReference>
<organism evidence="6 7">
    <name type="scientific">Duganella rivi</name>
    <dbReference type="NCBI Taxonomy" id="2666083"/>
    <lineage>
        <taxon>Bacteria</taxon>
        <taxon>Pseudomonadati</taxon>
        <taxon>Pseudomonadota</taxon>
        <taxon>Betaproteobacteria</taxon>
        <taxon>Burkholderiales</taxon>
        <taxon>Oxalobacteraceae</taxon>
        <taxon>Telluria group</taxon>
        <taxon>Duganella</taxon>
    </lineage>
</organism>
<evidence type="ECO:0000313" key="6">
    <source>
        <dbReference type="EMBL" id="MYM69815.1"/>
    </source>
</evidence>
<evidence type="ECO:0000313" key="7">
    <source>
        <dbReference type="Proteomes" id="UP000450012"/>
    </source>
</evidence>
<dbReference type="Pfam" id="PF13407">
    <property type="entry name" value="Peripla_BP_4"/>
    <property type="match status" value="1"/>
</dbReference>
<sequence>MTMMKTLYFSLSLLAAGFSPALAQTTKFAPIPVMSIYRPVQLNGTADDALASGRVVQGSYAPAAHAGKRWRIAFLFPHMKDPYWSGCAYGVISEAKRLGVVADILPATGYDDLQGQVQKMDEAIAAGYDAIVISPISMTANNPSIARARAAGIPVLELANDSRSDDLNLKVTTSLRAMGMEATRWVIRDAQQRGLKSINIALLPGPMGAGWVKGEVDGTRIAAQEAPIEVNILDIRYGDSERGLQSQLTGRILSKHGRRLDYLLGCTGCAPAALAPLKTAGLSDKIRVVAYDLTGEIAHLIRTKAIYAAADTKGVSQARVAINAAVNLLEGRSKELPHTILIKLGMLDQQNLGSYPFDTSIAPDGHKVVLSYDPAKE</sequence>
<keyword evidence="3 4" id="KW-0732">Signal</keyword>
<comment type="caution">
    <text evidence="6">The sequence shown here is derived from an EMBL/GenBank/DDBJ whole genome shotgun (WGS) entry which is preliminary data.</text>
</comment>
<proteinExistence type="inferred from homology"/>